<comment type="caution">
    <text evidence="1">The sequence shown here is derived from an EMBL/GenBank/DDBJ whole genome shotgun (WGS) entry which is preliminary data.</text>
</comment>
<accession>A0A8B6EH08</accession>
<sequence length="133" mass="15662">MLDTSKAIGPDMIPTYSNSKRGSGPNITISEKHIYRTVYNSETWMKLQQDLTQLVELARRWQMTLHPAKCFILRVTRKRNPVVHNYYMIEHYLETVQYFHTSVLELSEDIYLDHHISKANRALGFLRGNLHKT</sequence>
<dbReference type="EMBL" id="UYJE01005147">
    <property type="protein sequence ID" value="VDI34455.1"/>
    <property type="molecule type" value="Genomic_DNA"/>
</dbReference>
<evidence type="ECO:0000313" key="1">
    <source>
        <dbReference type="EMBL" id="VDI34455.1"/>
    </source>
</evidence>
<proteinExistence type="predicted"/>
<organism evidence="1 2">
    <name type="scientific">Mytilus galloprovincialis</name>
    <name type="common">Mediterranean mussel</name>
    <dbReference type="NCBI Taxonomy" id="29158"/>
    <lineage>
        <taxon>Eukaryota</taxon>
        <taxon>Metazoa</taxon>
        <taxon>Spiralia</taxon>
        <taxon>Lophotrochozoa</taxon>
        <taxon>Mollusca</taxon>
        <taxon>Bivalvia</taxon>
        <taxon>Autobranchia</taxon>
        <taxon>Pteriomorphia</taxon>
        <taxon>Mytilida</taxon>
        <taxon>Mytiloidea</taxon>
        <taxon>Mytilidae</taxon>
        <taxon>Mytilinae</taxon>
        <taxon>Mytilus</taxon>
    </lineage>
</organism>
<name>A0A8B6EH08_MYTGA</name>
<keyword evidence="2" id="KW-1185">Reference proteome</keyword>
<dbReference type="Proteomes" id="UP000596742">
    <property type="component" value="Unassembled WGS sequence"/>
</dbReference>
<evidence type="ECO:0000313" key="2">
    <source>
        <dbReference type="Proteomes" id="UP000596742"/>
    </source>
</evidence>
<evidence type="ECO:0008006" key="3">
    <source>
        <dbReference type="Google" id="ProtNLM"/>
    </source>
</evidence>
<dbReference type="AlphaFoldDB" id="A0A8B6EH08"/>
<reference evidence="1" key="1">
    <citation type="submission" date="2018-11" db="EMBL/GenBank/DDBJ databases">
        <authorList>
            <person name="Alioto T."/>
            <person name="Alioto T."/>
        </authorList>
    </citation>
    <scope>NUCLEOTIDE SEQUENCE</scope>
</reference>
<protein>
    <recommendedName>
        <fullName evidence="3">Reverse transcriptase domain-containing protein</fullName>
    </recommendedName>
</protein>
<gene>
    <name evidence="1" type="ORF">MGAL_10B073107</name>
</gene>